<feature type="domain" description="Glycoside hydrolase family 20 catalytic" evidence="10">
    <location>
        <begin position="191"/>
        <end position="533"/>
    </location>
</feature>
<evidence type="ECO:0000256" key="7">
    <source>
        <dbReference type="PIRNR" id="PIRNR001093"/>
    </source>
</evidence>
<dbReference type="FunFam" id="3.20.20.80:FF:000063">
    <property type="entry name" value="Beta-hexosaminidase"/>
    <property type="match status" value="1"/>
</dbReference>
<dbReference type="SUPFAM" id="SSF55545">
    <property type="entry name" value="beta-N-acetylhexosaminidase-like domain"/>
    <property type="match status" value="1"/>
</dbReference>
<dbReference type="PANTHER" id="PTHR22600">
    <property type="entry name" value="BETA-HEXOSAMINIDASE"/>
    <property type="match status" value="1"/>
</dbReference>
<comment type="similarity">
    <text evidence="2 7">Belongs to the glycosyl hydrolase 20 family.</text>
</comment>
<keyword evidence="12" id="KW-0413">Isomerase</keyword>
<protein>
    <recommendedName>
        <fullName evidence="7">Beta-hexosaminidase</fullName>
        <ecNumber evidence="7">3.2.1.52</ecNumber>
    </recommendedName>
</protein>
<keyword evidence="4 7" id="KW-0378">Hydrolase</keyword>
<dbReference type="InterPro" id="IPR029018">
    <property type="entry name" value="Hex-like_dom2"/>
</dbReference>
<dbReference type="Pfam" id="PF14845">
    <property type="entry name" value="Glycohydro_20b2"/>
    <property type="match status" value="1"/>
</dbReference>
<keyword evidence="5" id="KW-0325">Glycoprotein</keyword>
<evidence type="ECO:0000259" key="10">
    <source>
        <dbReference type="Pfam" id="PF00728"/>
    </source>
</evidence>
<organism evidence="12 13">
    <name type="scientific">Ramalina farinacea</name>
    <dbReference type="NCBI Taxonomy" id="258253"/>
    <lineage>
        <taxon>Eukaryota</taxon>
        <taxon>Fungi</taxon>
        <taxon>Dikarya</taxon>
        <taxon>Ascomycota</taxon>
        <taxon>Pezizomycotina</taxon>
        <taxon>Lecanoromycetes</taxon>
        <taxon>OSLEUM clade</taxon>
        <taxon>Lecanoromycetidae</taxon>
        <taxon>Lecanorales</taxon>
        <taxon>Lecanorineae</taxon>
        <taxon>Ramalinaceae</taxon>
        <taxon>Ramalina</taxon>
    </lineage>
</organism>
<dbReference type="PRINTS" id="PR00738">
    <property type="entry name" value="GLHYDRLASE20"/>
</dbReference>
<gene>
    <name evidence="12" type="primary">NAG1_1</name>
    <name evidence="12" type="ORF">OHK93_002756</name>
</gene>
<evidence type="ECO:0000313" key="12">
    <source>
        <dbReference type="EMBL" id="MDI1491547.1"/>
    </source>
</evidence>
<dbReference type="PIRSF" id="PIRSF001093">
    <property type="entry name" value="B-hxosamndse_ab_euk"/>
    <property type="match status" value="1"/>
</dbReference>
<evidence type="ECO:0000256" key="2">
    <source>
        <dbReference type="ARBA" id="ARBA00006285"/>
    </source>
</evidence>
<keyword evidence="13" id="KW-1185">Reference proteome</keyword>
<dbReference type="EC" id="3.2.1.52" evidence="7"/>
<dbReference type="Proteomes" id="UP001161017">
    <property type="component" value="Unassembled WGS sequence"/>
</dbReference>
<dbReference type="EMBL" id="JAPUFD010000015">
    <property type="protein sequence ID" value="MDI1491547.1"/>
    <property type="molecule type" value="Genomic_DNA"/>
</dbReference>
<accession>A0AA43QS71</accession>
<name>A0AA43QS71_9LECA</name>
<dbReference type="GO" id="GO:0005975">
    <property type="term" value="P:carbohydrate metabolic process"/>
    <property type="evidence" value="ECO:0007669"/>
    <property type="project" value="InterPro"/>
</dbReference>
<evidence type="ECO:0000256" key="3">
    <source>
        <dbReference type="ARBA" id="ARBA00022729"/>
    </source>
</evidence>
<dbReference type="GO" id="GO:0016853">
    <property type="term" value="F:isomerase activity"/>
    <property type="evidence" value="ECO:0007669"/>
    <property type="project" value="UniProtKB-KW"/>
</dbReference>
<dbReference type="AlphaFoldDB" id="A0AA43QS71"/>
<dbReference type="GO" id="GO:0030203">
    <property type="term" value="P:glycosaminoglycan metabolic process"/>
    <property type="evidence" value="ECO:0007669"/>
    <property type="project" value="TreeGrafter"/>
</dbReference>
<dbReference type="Gene3D" id="3.30.379.10">
    <property type="entry name" value="Chitobiase/beta-hexosaminidase domain 2-like"/>
    <property type="match status" value="1"/>
</dbReference>
<dbReference type="InterPro" id="IPR025705">
    <property type="entry name" value="Beta_hexosaminidase_sua/sub"/>
</dbReference>
<comment type="caution">
    <text evidence="12">The sequence shown here is derived from an EMBL/GenBank/DDBJ whole genome shotgun (WGS) entry which is preliminary data.</text>
</comment>
<feature type="domain" description="Beta-hexosaminidase eukaryotic type N-terminal" evidence="11">
    <location>
        <begin position="23"/>
        <end position="167"/>
    </location>
</feature>
<evidence type="ECO:0000256" key="4">
    <source>
        <dbReference type="ARBA" id="ARBA00022801"/>
    </source>
</evidence>
<feature type="active site" description="Proton donor" evidence="8">
    <location>
        <position position="353"/>
    </location>
</feature>
<evidence type="ECO:0000256" key="8">
    <source>
        <dbReference type="PIRSR" id="PIRSR001093-1"/>
    </source>
</evidence>
<keyword evidence="6 7" id="KW-0326">Glycosidase</keyword>
<dbReference type="Pfam" id="PF00728">
    <property type="entry name" value="Glyco_hydro_20"/>
    <property type="match status" value="1"/>
</dbReference>
<comment type="catalytic activity">
    <reaction evidence="1 7">
        <text>Hydrolysis of terminal non-reducing N-acetyl-D-hexosamine residues in N-acetyl-beta-D-hexosaminides.</text>
        <dbReference type="EC" id="3.2.1.52"/>
    </reaction>
</comment>
<dbReference type="GO" id="GO:0016231">
    <property type="term" value="F:beta-N-acetylglucosaminidase activity"/>
    <property type="evidence" value="ECO:0007669"/>
    <property type="project" value="TreeGrafter"/>
</dbReference>
<feature type="chain" id="PRO_5041435203" description="Beta-hexosaminidase" evidence="9">
    <location>
        <begin position="21"/>
        <end position="585"/>
    </location>
</feature>
<evidence type="ECO:0000256" key="6">
    <source>
        <dbReference type="ARBA" id="ARBA00023295"/>
    </source>
</evidence>
<dbReference type="InterPro" id="IPR015883">
    <property type="entry name" value="Glyco_hydro_20_cat"/>
</dbReference>
<dbReference type="GO" id="GO:0016020">
    <property type="term" value="C:membrane"/>
    <property type="evidence" value="ECO:0007669"/>
    <property type="project" value="TreeGrafter"/>
</dbReference>
<proteinExistence type="inferred from homology"/>
<evidence type="ECO:0000256" key="1">
    <source>
        <dbReference type="ARBA" id="ARBA00001231"/>
    </source>
</evidence>
<dbReference type="SUPFAM" id="SSF51445">
    <property type="entry name" value="(Trans)glycosidases"/>
    <property type="match status" value="1"/>
</dbReference>
<evidence type="ECO:0000256" key="9">
    <source>
        <dbReference type="SAM" id="SignalP"/>
    </source>
</evidence>
<reference evidence="12" key="1">
    <citation type="journal article" date="2023" name="Genome Biol. Evol.">
        <title>First Whole Genome Sequence and Flow Cytometry Genome Size Data for the Lichen-Forming Fungus Ramalina farinacea (Ascomycota).</title>
        <authorList>
            <person name="Llewellyn T."/>
            <person name="Mian S."/>
            <person name="Hill R."/>
            <person name="Leitch I.J."/>
            <person name="Gaya E."/>
        </authorList>
    </citation>
    <scope>NUCLEOTIDE SEQUENCE</scope>
    <source>
        <strain evidence="12">LIQ254RAFAR</strain>
    </source>
</reference>
<dbReference type="Gene3D" id="3.20.20.80">
    <property type="entry name" value="Glycosidases"/>
    <property type="match status" value="1"/>
</dbReference>
<dbReference type="InterPro" id="IPR029019">
    <property type="entry name" value="HEX_eukaryotic_N"/>
</dbReference>
<evidence type="ECO:0000256" key="5">
    <source>
        <dbReference type="ARBA" id="ARBA00023180"/>
    </source>
</evidence>
<dbReference type="InterPro" id="IPR017853">
    <property type="entry name" value="GH"/>
</dbReference>
<evidence type="ECO:0000313" key="13">
    <source>
        <dbReference type="Proteomes" id="UP001161017"/>
    </source>
</evidence>
<evidence type="ECO:0000259" key="11">
    <source>
        <dbReference type="Pfam" id="PF14845"/>
    </source>
</evidence>
<dbReference type="PANTHER" id="PTHR22600:SF58">
    <property type="entry name" value="BETA-HEXOSAMINIDASE"/>
    <property type="match status" value="1"/>
</dbReference>
<dbReference type="CDD" id="cd06562">
    <property type="entry name" value="GH20_HexA_HexB-like"/>
    <property type="match status" value="1"/>
</dbReference>
<keyword evidence="3 9" id="KW-0732">Signal</keyword>
<feature type="signal peptide" evidence="9">
    <location>
        <begin position="1"/>
        <end position="20"/>
    </location>
</feature>
<sequence>MLAVQLLLTLIYIPPLSVSGAPLWPVPTTQSLGTGVLWLPDKLPFTVAVRNATQIYSTQNGTGAITTTSFLDDAIQRTSYYLYNDAFIPWKFHPRNQVFEPDLNGSKTTITGVTLRVNASDTSTFYKSKAGEVDESYTLTIQQNGQITITGLSSVGMLRGLSTLEQLFYAHSSGGVYTPYSPVSISDRPKFAHRGLNMDVARNYFPPSDICRTLDALSWNKFNRLHLHITDAQSWPLEISALPDLAGKGAYAPSLHYTPDDLKMIQEYGAYRGVEVIIETDMPGHTASIWFGYPDLITAFNVQPAWATYSAEPPTGQLKLNNTAVTTFLTALWNDLLPRVSPYTSYFHTGGDEVNANAYLLDPGVKSNDSKVLQPLLQSFLDFNHNALRKAGLTPVVWEEQLLQWNLTLGSDVVVQTWGAVGPDSLAQTVQKGHKALAGDYNYWYLDCGHGAWVDSPPGAPSTAAFPYLDYCSPLKNWRTVYSYNPLAGVPANLSSLVLGGEVHMWAEQIDPSNFDSIAWPRASAAGEVLWSGAKDASGQNRSQIEASPRLAEWRERMVRRGIMAGVVQMPYCTQNGSMCVGPGT</sequence>